<dbReference type="PANTHER" id="PTHR12174:SF39">
    <property type="entry name" value="SIGNAL PEPTIDE PEPTIDASE-LIKE 2B"/>
    <property type="match status" value="1"/>
</dbReference>
<protein>
    <recommendedName>
        <fullName evidence="11">Signal peptide peptidase-like 2B</fullName>
    </recommendedName>
</protein>
<keyword evidence="7 8" id="KW-0472">Membrane</keyword>
<reference evidence="9" key="1">
    <citation type="submission" date="2025-08" db="UniProtKB">
        <authorList>
            <consortium name="Ensembl"/>
        </authorList>
    </citation>
    <scope>IDENTIFICATION</scope>
</reference>
<organism evidence="9 10">
    <name type="scientific">Otus sunia</name>
    <name type="common">Oriental scops-owl</name>
    <dbReference type="NCBI Taxonomy" id="257818"/>
    <lineage>
        <taxon>Eukaryota</taxon>
        <taxon>Metazoa</taxon>
        <taxon>Chordata</taxon>
        <taxon>Craniata</taxon>
        <taxon>Vertebrata</taxon>
        <taxon>Euteleostomi</taxon>
        <taxon>Archelosauria</taxon>
        <taxon>Archosauria</taxon>
        <taxon>Dinosauria</taxon>
        <taxon>Saurischia</taxon>
        <taxon>Theropoda</taxon>
        <taxon>Coelurosauria</taxon>
        <taxon>Aves</taxon>
        <taxon>Neognathae</taxon>
        <taxon>Neoaves</taxon>
        <taxon>Telluraves</taxon>
        <taxon>Strigiformes</taxon>
        <taxon>Strigidae</taxon>
        <taxon>Otus</taxon>
    </lineage>
</organism>
<accession>A0A8C8BGM9</accession>
<evidence type="ECO:0000313" key="10">
    <source>
        <dbReference type="Proteomes" id="UP000694552"/>
    </source>
</evidence>
<keyword evidence="5" id="KW-0378">Hydrolase</keyword>
<feature type="transmembrane region" description="Helical" evidence="8">
    <location>
        <begin position="243"/>
        <end position="261"/>
    </location>
</feature>
<evidence type="ECO:0000256" key="8">
    <source>
        <dbReference type="SAM" id="Phobius"/>
    </source>
</evidence>
<dbReference type="GO" id="GO:0098553">
    <property type="term" value="C:lumenal side of endoplasmic reticulum membrane"/>
    <property type="evidence" value="ECO:0007669"/>
    <property type="project" value="TreeGrafter"/>
</dbReference>
<feature type="transmembrane region" description="Helical" evidence="8">
    <location>
        <begin position="184"/>
        <end position="202"/>
    </location>
</feature>
<evidence type="ECO:0008006" key="11">
    <source>
        <dbReference type="Google" id="ProtNLM"/>
    </source>
</evidence>
<evidence type="ECO:0000256" key="6">
    <source>
        <dbReference type="ARBA" id="ARBA00022989"/>
    </source>
</evidence>
<keyword evidence="6 8" id="KW-1133">Transmembrane helix</keyword>
<feature type="transmembrane region" description="Helical" evidence="8">
    <location>
        <begin position="45"/>
        <end position="68"/>
    </location>
</feature>
<feature type="transmembrane region" description="Helical" evidence="8">
    <location>
        <begin position="214"/>
        <end position="237"/>
    </location>
</feature>
<evidence type="ECO:0000256" key="1">
    <source>
        <dbReference type="ARBA" id="ARBA00004127"/>
    </source>
</evidence>
<dbReference type="GO" id="GO:0033619">
    <property type="term" value="P:membrane protein proteolysis"/>
    <property type="evidence" value="ECO:0007669"/>
    <property type="project" value="TreeGrafter"/>
</dbReference>
<dbReference type="GO" id="GO:0098554">
    <property type="term" value="C:cytoplasmic side of endoplasmic reticulum membrane"/>
    <property type="evidence" value="ECO:0007669"/>
    <property type="project" value="TreeGrafter"/>
</dbReference>
<feature type="transmembrane region" description="Helical" evidence="8">
    <location>
        <begin position="120"/>
        <end position="139"/>
    </location>
</feature>
<reference evidence="9" key="2">
    <citation type="submission" date="2025-09" db="UniProtKB">
        <authorList>
            <consortium name="Ensembl"/>
        </authorList>
    </citation>
    <scope>IDENTIFICATION</scope>
</reference>
<dbReference type="Pfam" id="PF04258">
    <property type="entry name" value="Peptidase_A22B"/>
    <property type="match status" value="1"/>
</dbReference>
<evidence type="ECO:0000256" key="2">
    <source>
        <dbReference type="ARBA" id="ARBA00004366"/>
    </source>
</evidence>
<dbReference type="GO" id="GO:0030660">
    <property type="term" value="C:Golgi-associated vesicle membrane"/>
    <property type="evidence" value="ECO:0007669"/>
    <property type="project" value="TreeGrafter"/>
</dbReference>
<name>A0A8C8BGM9_9STRI</name>
<evidence type="ECO:0000256" key="3">
    <source>
        <dbReference type="ARBA" id="ARBA00006859"/>
    </source>
</evidence>
<keyword evidence="4 8" id="KW-0812">Transmembrane</keyword>
<dbReference type="AlphaFoldDB" id="A0A8C8BGM9"/>
<evidence type="ECO:0000313" key="9">
    <source>
        <dbReference type="Ensembl" id="ENSOSUP00000017943.1"/>
    </source>
</evidence>
<proteinExistence type="inferred from homology"/>
<dbReference type="GO" id="GO:0005765">
    <property type="term" value="C:lysosomal membrane"/>
    <property type="evidence" value="ECO:0007669"/>
    <property type="project" value="TreeGrafter"/>
</dbReference>
<dbReference type="PANTHER" id="PTHR12174">
    <property type="entry name" value="SIGNAL PEPTIDE PEPTIDASE"/>
    <property type="match status" value="1"/>
</dbReference>
<evidence type="ECO:0000256" key="5">
    <source>
        <dbReference type="ARBA" id="ARBA00022801"/>
    </source>
</evidence>
<comment type="similarity">
    <text evidence="3">Belongs to the peptidase A22B family.</text>
</comment>
<evidence type="ECO:0000256" key="4">
    <source>
        <dbReference type="ARBA" id="ARBA00022692"/>
    </source>
</evidence>
<sequence>MTSFRRSYLVYYSYKPLQLKEPGITCKVTCCYLGQCCFYFFYDHLVYVIIGIFCLAASAGLYSCLIPNNNLPCFHKHPQVWMLLLVVFCISVSVVWGIFRNEDQWAWVLQDALGMSGCTLLLLVLFVYGVFFVFITPFLTKSGESIMVEVAAGLSDSATHEKLTMVLKVLRLNSSPLALCDRPFSLLGFGDILVPGLLVAYCHRFDIQVQSSRVYSVACTIAYGIGLLVTFVALALMQVGQPALLYLVPCTLLTSLAVALWRKELAMFWTGSGFAKDLPQPPVVIAPVNWSELPKDGSVPASQQDTEQMTNPTLHVKELHGPTSATEELADTDTKMDQSEISVAGGTVLCLRFVTKPVLTRHPSCCS</sequence>
<dbReference type="SMART" id="SM00730">
    <property type="entry name" value="PSN"/>
    <property type="match status" value="1"/>
</dbReference>
<dbReference type="Proteomes" id="UP000694552">
    <property type="component" value="Unplaced"/>
</dbReference>
<feature type="transmembrane region" description="Helical" evidence="8">
    <location>
        <begin position="80"/>
        <end position="99"/>
    </location>
</feature>
<evidence type="ECO:0000256" key="7">
    <source>
        <dbReference type="ARBA" id="ARBA00023136"/>
    </source>
</evidence>
<comment type="subcellular location">
    <subcellularLocation>
        <location evidence="1">Endomembrane system</location>
        <topology evidence="1">Multi-pass membrane protein</topology>
    </subcellularLocation>
    <subcellularLocation>
        <location evidence="2">Membrane</location>
        <topology evidence="2">Multi-pass membrane protein</topology>
        <orientation evidence="2">Lumenal side</orientation>
    </subcellularLocation>
</comment>
<keyword evidence="10" id="KW-1185">Reference proteome</keyword>
<dbReference type="InterPro" id="IPR006639">
    <property type="entry name" value="Preselin/SPP"/>
</dbReference>
<dbReference type="InterPro" id="IPR007369">
    <property type="entry name" value="Peptidase_A22B_SPP"/>
</dbReference>
<dbReference type="GO" id="GO:0042500">
    <property type="term" value="F:aspartic endopeptidase activity, intramembrane cleaving"/>
    <property type="evidence" value="ECO:0007669"/>
    <property type="project" value="InterPro"/>
</dbReference>
<dbReference type="Ensembl" id="ENSOSUT00000018544.1">
    <property type="protein sequence ID" value="ENSOSUP00000017943.1"/>
    <property type="gene ID" value="ENSOSUG00000012729.1"/>
</dbReference>